<reference evidence="6 7" key="1">
    <citation type="submission" date="2020-04" db="EMBL/GenBank/DDBJ databases">
        <authorList>
            <person name="Hitch T.C.A."/>
            <person name="Wylensek D."/>
            <person name="Clavel T."/>
        </authorList>
    </citation>
    <scope>NUCLEOTIDE SEQUENCE [LARGE SCALE GENOMIC DNA]</scope>
    <source>
        <strain evidence="6 7">COR2-253-APC-1A</strain>
    </source>
</reference>
<evidence type="ECO:0000259" key="5">
    <source>
        <dbReference type="PROSITE" id="PS50949"/>
    </source>
</evidence>
<evidence type="ECO:0000256" key="2">
    <source>
        <dbReference type="ARBA" id="ARBA00023015"/>
    </source>
</evidence>
<evidence type="ECO:0000313" key="6">
    <source>
        <dbReference type="EMBL" id="NMD85793.1"/>
    </source>
</evidence>
<accession>A0A848AU65</accession>
<keyword evidence="4" id="KW-0804">Transcription</keyword>
<dbReference type="GO" id="GO:0003700">
    <property type="term" value="F:DNA-binding transcription factor activity"/>
    <property type="evidence" value="ECO:0007669"/>
    <property type="project" value="InterPro"/>
</dbReference>
<dbReference type="Pfam" id="PF13377">
    <property type="entry name" value="Peripla_BP_3"/>
    <property type="match status" value="1"/>
</dbReference>
<dbReference type="Gene3D" id="3.40.50.2300">
    <property type="match status" value="2"/>
</dbReference>
<dbReference type="Proteomes" id="UP000576225">
    <property type="component" value="Unassembled WGS sequence"/>
</dbReference>
<name>A0A848AU65_9BACT</name>
<dbReference type="InterPro" id="IPR036388">
    <property type="entry name" value="WH-like_DNA-bd_sf"/>
</dbReference>
<evidence type="ECO:0000256" key="1">
    <source>
        <dbReference type="ARBA" id="ARBA00022491"/>
    </source>
</evidence>
<gene>
    <name evidence="6" type="ORF">HF882_04265</name>
</gene>
<dbReference type="SMART" id="SM00345">
    <property type="entry name" value="HTH_GNTR"/>
    <property type="match status" value="1"/>
</dbReference>
<feature type="domain" description="HTH gntR-type" evidence="5">
    <location>
        <begin position="13"/>
        <end position="79"/>
    </location>
</feature>
<dbReference type="SUPFAM" id="SSF46785">
    <property type="entry name" value="Winged helix' DNA-binding domain"/>
    <property type="match status" value="1"/>
</dbReference>
<comment type="caution">
    <text evidence="6">The sequence shown here is derived from an EMBL/GenBank/DDBJ whole genome shotgun (WGS) entry which is preliminary data.</text>
</comment>
<dbReference type="AlphaFoldDB" id="A0A848AU65"/>
<keyword evidence="3" id="KW-0238">DNA-binding</keyword>
<dbReference type="CDD" id="cd07377">
    <property type="entry name" value="WHTH_GntR"/>
    <property type="match status" value="1"/>
</dbReference>
<proteinExistence type="predicted"/>
<dbReference type="GO" id="GO:0000976">
    <property type="term" value="F:transcription cis-regulatory region binding"/>
    <property type="evidence" value="ECO:0007669"/>
    <property type="project" value="TreeGrafter"/>
</dbReference>
<dbReference type="InterPro" id="IPR036390">
    <property type="entry name" value="WH_DNA-bd_sf"/>
</dbReference>
<dbReference type="PROSITE" id="PS50949">
    <property type="entry name" value="HTH_GNTR"/>
    <property type="match status" value="1"/>
</dbReference>
<dbReference type="EMBL" id="JABAEW010000005">
    <property type="protein sequence ID" value="NMD85793.1"/>
    <property type="molecule type" value="Genomic_DNA"/>
</dbReference>
<dbReference type="CDD" id="cd06267">
    <property type="entry name" value="PBP1_LacI_sugar_binding-like"/>
    <property type="match status" value="1"/>
</dbReference>
<keyword evidence="2" id="KW-0805">Transcription regulation</keyword>
<dbReference type="PANTHER" id="PTHR30146:SF148">
    <property type="entry name" value="HTH-TYPE TRANSCRIPTIONAL REPRESSOR PURR-RELATED"/>
    <property type="match status" value="1"/>
</dbReference>
<dbReference type="Pfam" id="PF00392">
    <property type="entry name" value="GntR"/>
    <property type="match status" value="1"/>
</dbReference>
<organism evidence="6 7">
    <name type="scientific">Victivallis vadensis</name>
    <dbReference type="NCBI Taxonomy" id="172901"/>
    <lineage>
        <taxon>Bacteria</taxon>
        <taxon>Pseudomonadati</taxon>
        <taxon>Lentisphaerota</taxon>
        <taxon>Lentisphaeria</taxon>
        <taxon>Victivallales</taxon>
        <taxon>Victivallaceae</taxon>
        <taxon>Victivallis</taxon>
    </lineage>
</organism>
<sequence>MKIVSIHKDMSSEPKYRHIYELLRERILQLPPGERLETVRSLQKNYGVSLATVNSALRLLTEEGLIESVRKQGIFRAGGPGEAVRRPVILILPGRDEPLFRRIIFSCYEALEARNMRLQFMIHKLVPNAELETVIRAFDEKPAGILYMPTQVSARLKQVLREGCGHTPLVQLNRETGAAEVSFVGTRCHEASRKATARLVECGHRRIGLIMPKDSSSFLDQQERIAGFLAALKQGGISHRNAYDIIFDPSDRRLASDVIELLSGEERPTAFFATNSSYLPELFRKVKFCGLKIPDDLSVTCVDIADTFRELPVPLDRLEQPIAEICGRAVELLYEMIISHDLRPRRELLDGISCIGNSCGPPPRTGMSLPGSTLCLSKQ</sequence>
<keyword evidence="1" id="KW-0678">Repressor</keyword>
<evidence type="ECO:0000256" key="3">
    <source>
        <dbReference type="ARBA" id="ARBA00023125"/>
    </source>
</evidence>
<dbReference type="SUPFAM" id="SSF53822">
    <property type="entry name" value="Periplasmic binding protein-like I"/>
    <property type="match status" value="1"/>
</dbReference>
<dbReference type="InterPro" id="IPR046335">
    <property type="entry name" value="LacI/GalR-like_sensor"/>
</dbReference>
<evidence type="ECO:0000313" key="7">
    <source>
        <dbReference type="Proteomes" id="UP000576225"/>
    </source>
</evidence>
<dbReference type="InterPro" id="IPR028082">
    <property type="entry name" value="Peripla_BP_I"/>
</dbReference>
<evidence type="ECO:0000256" key="4">
    <source>
        <dbReference type="ARBA" id="ARBA00023163"/>
    </source>
</evidence>
<dbReference type="RefSeq" id="WP_168961729.1">
    <property type="nucleotide sequence ID" value="NZ_JABAEW010000005.1"/>
</dbReference>
<dbReference type="PANTHER" id="PTHR30146">
    <property type="entry name" value="LACI-RELATED TRANSCRIPTIONAL REPRESSOR"/>
    <property type="match status" value="1"/>
</dbReference>
<dbReference type="InterPro" id="IPR000524">
    <property type="entry name" value="Tscrpt_reg_HTH_GntR"/>
</dbReference>
<dbReference type="Gene3D" id="1.10.10.10">
    <property type="entry name" value="Winged helix-like DNA-binding domain superfamily/Winged helix DNA-binding domain"/>
    <property type="match status" value="1"/>
</dbReference>
<protein>
    <submittedName>
        <fullName evidence="6">Substrate-binding domain-containing protein</fullName>
    </submittedName>
</protein>